<dbReference type="EMBL" id="BARW01018492">
    <property type="protein sequence ID" value="GAI99610.1"/>
    <property type="molecule type" value="Genomic_DNA"/>
</dbReference>
<gene>
    <name evidence="1" type="ORF">S12H4_31651</name>
</gene>
<evidence type="ECO:0000313" key="1">
    <source>
        <dbReference type="EMBL" id="GAI99610.1"/>
    </source>
</evidence>
<reference evidence="1" key="1">
    <citation type="journal article" date="2014" name="Front. Microbiol.">
        <title>High frequency of phylogenetically diverse reductive dehalogenase-homologous genes in deep subseafloor sedimentary metagenomes.</title>
        <authorList>
            <person name="Kawai M."/>
            <person name="Futagami T."/>
            <person name="Toyoda A."/>
            <person name="Takaki Y."/>
            <person name="Nishi S."/>
            <person name="Hori S."/>
            <person name="Arai W."/>
            <person name="Tsubouchi T."/>
            <person name="Morono Y."/>
            <person name="Uchiyama I."/>
            <person name="Ito T."/>
            <person name="Fujiyama A."/>
            <person name="Inagaki F."/>
            <person name="Takami H."/>
        </authorList>
    </citation>
    <scope>NUCLEOTIDE SEQUENCE</scope>
    <source>
        <strain evidence="1">Expedition CK06-06</strain>
    </source>
</reference>
<organism evidence="1">
    <name type="scientific">marine sediment metagenome</name>
    <dbReference type="NCBI Taxonomy" id="412755"/>
    <lineage>
        <taxon>unclassified sequences</taxon>
        <taxon>metagenomes</taxon>
        <taxon>ecological metagenomes</taxon>
    </lineage>
</organism>
<comment type="caution">
    <text evidence="1">The sequence shown here is derived from an EMBL/GenBank/DDBJ whole genome shotgun (WGS) entry which is preliminary data.</text>
</comment>
<proteinExistence type="predicted"/>
<accession>X1UIA2</accession>
<sequence length="79" mass="9218">MSSRNLAPLSEFASLVALNIRDPEKLRTRVKLLSGEKIECRRNDWFSKIKEIFKSLEESLFLIEHAVYPEPKNLMGNRI</sequence>
<protein>
    <submittedName>
        <fullName evidence="1">Uncharacterized protein</fullName>
    </submittedName>
</protein>
<dbReference type="AlphaFoldDB" id="X1UIA2"/>
<name>X1UIA2_9ZZZZ</name>